<protein>
    <submittedName>
        <fullName evidence="1">Uncharacterized protein</fullName>
    </submittedName>
</protein>
<dbReference type="PATRIC" id="fig|42253.5.peg.1603"/>
<dbReference type="AlphaFoldDB" id="A0A0K2GB11"/>
<evidence type="ECO:0000313" key="2">
    <source>
        <dbReference type="Proteomes" id="UP000069205"/>
    </source>
</evidence>
<reference evidence="1 2" key="1">
    <citation type="journal article" date="2015" name="Proc. Natl. Acad. Sci. U.S.A.">
        <title>Expanded metabolic versatility of ubiquitous nitrite-oxidizing bacteria from the genus Nitrospira.</title>
        <authorList>
            <person name="Koch H."/>
            <person name="Lucker S."/>
            <person name="Albertsen M."/>
            <person name="Kitzinger K."/>
            <person name="Herbold C."/>
            <person name="Spieck E."/>
            <person name="Nielsen P.H."/>
            <person name="Wagner M."/>
            <person name="Daims H."/>
        </authorList>
    </citation>
    <scope>NUCLEOTIDE SEQUENCE [LARGE SCALE GENOMIC DNA]</scope>
    <source>
        <strain evidence="1 2">NSP M-1</strain>
    </source>
</reference>
<name>A0A0K2GB11_NITMO</name>
<dbReference type="Proteomes" id="UP000069205">
    <property type="component" value="Chromosome"/>
</dbReference>
<gene>
    <name evidence="1" type="ORF">NITMOv2_1630</name>
</gene>
<dbReference type="RefSeq" id="WP_053379268.1">
    <property type="nucleotide sequence ID" value="NZ_CP011801.1"/>
</dbReference>
<dbReference type="EMBL" id="CP011801">
    <property type="protein sequence ID" value="ALA58054.1"/>
    <property type="molecule type" value="Genomic_DNA"/>
</dbReference>
<accession>A0A0K2GB11</accession>
<proteinExistence type="predicted"/>
<organism evidence="1 2">
    <name type="scientific">Nitrospira moscoviensis</name>
    <dbReference type="NCBI Taxonomy" id="42253"/>
    <lineage>
        <taxon>Bacteria</taxon>
        <taxon>Pseudomonadati</taxon>
        <taxon>Nitrospirota</taxon>
        <taxon>Nitrospiria</taxon>
        <taxon>Nitrospirales</taxon>
        <taxon>Nitrospiraceae</taxon>
        <taxon>Nitrospira</taxon>
    </lineage>
</organism>
<dbReference type="KEGG" id="nmv:NITMOv2_1630"/>
<dbReference type="OrthoDB" id="9856872at2"/>
<sequence length="119" mass="12822">MRRVSIVIAGALVLLFLLFSFNAYACLLPLFGVPQAAMGGGCADPQDQPVRQFCDTFTTLGLHAASDFHLSVDVQVVSPTEAAPLTSLISFSLRTPQHPGYPAQRPPQDALIRTTVLRI</sequence>
<dbReference type="STRING" id="42253.NITMOv2_1630"/>
<evidence type="ECO:0000313" key="1">
    <source>
        <dbReference type="EMBL" id="ALA58054.1"/>
    </source>
</evidence>
<keyword evidence="2" id="KW-1185">Reference proteome</keyword>